<evidence type="ECO:0000313" key="11">
    <source>
        <dbReference type="Proteomes" id="UP001059596"/>
    </source>
</evidence>
<dbReference type="Proteomes" id="UP001059596">
    <property type="component" value="Unassembled WGS sequence"/>
</dbReference>
<dbReference type="GO" id="GO:0007165">
    <property type="term" value="P:signal transduction"/>
    <property type="evidence" value="ECO:0007669"/>
    <property type="project" value="TreeGrafter"/>
</dbReference>
<feature type="binding site" evidence="8">
    <location>
        <position position="128"/>
    </location>
    <ligand>
        <name>Mg(2+)</name>
        <dbReference type="ChEBI" id="CHEBI:18420"/>
        <label>1</label>
        <note>catalytic</note>
    </ligand>
</feature>
<comment type="caution">
    <text evidence="10">The sequence shown here is derived from an EMBL/GenBank/DDBJ whole genome shotgun (WGS) entry which is preliminary data.</text>
</comment>
<organism evidence="10 11">
    <name type="scientific">Drosophila gunungcola</name>
    <name type="common">fruit fly</name>
    <dbReference type="NCBI Taxonomy" id="103775"/>
    <lineage>
        <taxon>Eukaryota</taxon>
        <taxon>Metazoa</taxon>
        <taxon>Ecdysozoa</taxon>
        <taxon>Arthropoda</taxon>
        <taxon>Hexapoda</taxon>
        <taxon>Insecta</taxon>
        <taxon>Pterygota</taxon>
        <taxon>Neoptera</taxon>
        <taxon>Endopterygota</taxon>
        <taxon>Diptera</taxon>
        <taxon>Brachycera</taxon>
        <taxon>Muscomorpha</taxon>
        <taxon>Ephydroidea</taxon>
        <taxon>Drosophilidae</taxon>
        <taxon>Drosophila</taxon>
        <taxon>Sophophora</taxon>
    </lineage>
</organism>
<dbReference type="EMBL" id="JAMKOV010000004">
    <property type="protein sequence ID" value="KAI8040473.1"/>
    <property type="molecule type" value="Genomic_DNA"/>
</dbReference>
<feature type="binding site" evidence="8">
    <location>
        <position position="278"/>
    </location>
    <ligand>
        <name>Mg(2+)</name>
        <dbReference type="ChEBI" id="CHEBI:18420"/>
        <label>1</label>
        <note>catalytic</note>
    </ligand>
</feature>
<gene>
    <name evidence="10" type="ORF">M5D96_006416</name>
</gene>
<dbReference type="GO" id="GO:0006020">
    <property type="term" value="P:inositol metabolic process"/>
    <property type="evidence" value="ECO:0007669"/>
    <property type="project" value="TreeGrafter"/>
</dbReference>
<dbReference type="CDD" id="cd01639">
    <property type="entry name" value="IMPase"/>
    <property type="match status" value="1"/>
</dbReference>
<dbReference type="EC" id="3.1.3.25" evidence="9"/>
<dbReference type="InterPro" id="IPR020552">
    <property type="entry name" value="Inositol_monoPase_Li-sen"/>
</dbReference>
<dbReference type="GO" id="GO:0008934">
    <property type="term" value="F:inositol monophosphate 1-phosphatase activity"/>
    <property type="evidence" value="ECO:0007669"/>
    <property type="project" value="InterPro"/>
</dbReference>
<comment type="catalytic activity">
    <reaction evidence="1 9">
        <text>a myo-inositol phosphate + H2O = myo-inositol + phosphate</text>
        <dbReference type="Rhea" id="RHEA:24056"/>
        <dbReference type="ChEBI" id="CHEBI:15377"/>
        <dbReference type="ChEBI" id="CHEBI:17268"/>
        <dbReference type="ChEBI" id="CHEBI:43474"/>
        <dbReference type="ChEBI" id="CHEBI:84139"/>
        <dbReference type="EC" id="3.1.3.25"/>
    </reaction>
</comment>
<dbReference type="InterPro" id="IPR000760">
    <property type="entry name" value="Inositol_monophosphatase-like"/>
</dbReference>
<keyword evidence="11" id="KW-1185">Reference proteome</keyword>
<name>A0A9P9YNY2_9MUSC</name>
<dbReference type="GO" id="GO:0046872">
    <property type="term" value="F:metal ion binding"/>
    <property type="evidence" value="ECO:0007669"/>
    <property type="project" value="UniProtKB-KW"/>
</dbReference>
<keyword evidence="5 8" id="KW-0479">Metal-binding</keyword>
<dbReference type="Gene3D" id="3.30.540.10">
    <property type="entry name" value="Fructose-1,6-Bisphosphatase, subunit A, domain 1"/>
    <property type="match status" value="1"/>
</dbReference>
<dbReference type="PANTHER" id="PTHR20854">
    <property type="entry name" value="INOSITOL MONOPHOSPHATASE"/>
    <property type="match status" value="1"/>
</dbReference>
<dbReference type="PANTHER" id="PTHR20854:SF4">
    <property type="entry name" value="INOSITOL-1-MONOPHOSPHATASE-RELATED"/>
    <property type="match status" value="1"/>
</dbReference>
<dbReference type="InterPro" id="IPR020583">
    <property type="entry name" value="Inositol_monoP_metal-BS"/>
</dbReference>
<dbReference type="PRINTS" id="PR00377">
    <property type="entry name" value="IMPHPHTASES"/>
</dbReference>
<dbReference type="PROSITE" id="PS00629">
    <property type="entry name" value="IMP_1"/>
    <property type="match status" value="1"/>
</dbReference>
<dbReference type="Pfam" id="PF00459">
    <property type="entry name" value="Inositol_P"/>
    <property type="match status" value="1"/>
</dbReference>
<evidence type="ECO:0000256" key="4">
    <source>
        <dbReference type="ARBA" id="ARBA00009759"/>
    </source>
</evidence>
<dbReference type="InterPro" id="IPR020550">
    <property type="entry name" value="Inositol_monophosphatase_CS"/>
</dbReference>
<dbReference type="PRINTS" id="PR00378">
    <property type="entry name" value="LIIMPHPHTASE"/>
</dbReference>
<feature type="binding site" evidence="8">
    <location>
        <position position="152"/>
    </location>
    <ligand>
        <name>Mg(2+)</name>
        <dbReference type="ChEBI" id="CHEBI:18420"/>
        <label>1</label>
        <note>catalytic</note>
    </ligand>
</feature>
<keyword evidence="7 8" id="KW-0460">Magnesium</keyword>
<evidence type="ECO:0000256" key="6">
    <source>
        <dbReference type="ARBA" id="ARBA00022801"/>
    </source>
</evidence>
<evidence type="ECO:0000256" key="9">
    <source>
        <dbReference type="RuleBase" id="RU364068"/>
    </source>
</evidence>
<dbReference type="FunFam" id="3.30.540.10:FF:000004">
    <property type="entry name" value="Inositol-1-monophosphatase"/>
    <property type="match status" value="1"/>
</dbReference>
<comment type="pathway">
    <text evidence="3 9">Polyol metabolism; myo-inositol biosynthesis; myo-inositol from D-glucose 6-phosphate: step 2/2.</text>
</comment>
<evidence type="ECO:0000313" key="10">
    <source>
        <dbReference type="EMBL" id="KAI8040473.1"/>
    </source>
</evidence>
<proteinExistence type="inferred from homology"/>
<evidence type="ECO:0000256" key="5">
    <source>
        <dbReference type="ARBA" id="ARBA00022723"/>
    </source>
</evidence>
<dbReference type="SUPFAM" id="SSF56655">
    <property type="entry name" value="Carbohydrate phosphatase"/>
    <property type="match status" value="1"/>
</dbReference>
<comment type="similarity">
    <text evidence="4 9">Belongs to the inositol monophosphatase superfamily.</text>
</comment>
<dbReference type="GO" id="GO:0046854">
    <property type="term" value="P:phosphatidylinositol phosphate biosynthetic process"/>
    <property type="evidence" value="ECO:0007669"/>
    <property type="project" value="InterPro"/>
</dbReference>
<evidence type="ECO:0000256" key="7">
    <source>
        <dbReference type="ARBA" id="ARBA00022842"/>
    </source>
</evidence>
<protein>
    <recommendedName>
        <fullName evidence="9">Inositol-1-monophosphatase</fullName>
        <ecNumber evidence="9">3.1.3.25</ecNumber>
    </recommendedName>
</protein>
<dbReference type="InterPro" id="IPR033942">
    <property type="entry name" value="IMPase"/>
</dbReference>
<reference evidence="10" key="1">
    <citation type="journal article" date="2023" name="Genome Biol. Evol.">
        <title>Long-read-based Genome Assembly of Drosophila gunungcola Reveals Fewer Chemosensory Genes in Flower-breeding Species.</title>
        <authorList>
            <person name="Negi A."/>
            <person name="Liao B.Y."/>
            <person name="Yeh S.D."/>
        </authorList>
    </citation>
    <scope>NUCLEOTIDE SEQUENCE</scope>
    <source>
        <strain evidence="10">Sukarami</strain>
    </source>
</reference>
<evidence type="ECO:0000256" key="3">
    <source>
        <dbReference type="ARBA" id="ARBA00005152"/>
    </source>
</evidence>
<accession>A0A9P9YNY2</accession>
<evidence type="ECO:0000256" key="8">
    <source>
        <dbReference type="PIRSR" id="PIRSR600760-2"/>
    </source>
</evidence>
<dbReference type="Gene3D" id="3.40.190.80">
    <property type="match status" value="1"/>
</dbReference>
<feature type="binding site" evidence="8">
    <location>
        <position position="149"/>
    </location>
    <ligand>
        <name>Mg(2+)</name>
        <dbReference type="ChEBI" id="CHEBI:18420"/>
        <label>1</label>
        <note>catalytic</note>
    </ligand>
</feature>
<dbReference type="PROSITE" id="PS00630">
    <property type="entry name" value="IMP_2"/>
    <property type="match status" value="1"/>
</dbReference>
<sequence>MDLIWRIHRKSYWYILTVASLGHFVDKCIIELKLVIFGFVSGSLQLQKPNRQHHCKMGDSVDLEKCFEVVSNLVSEAGRLIARNNETRQEFVTKSNDIDLVTQTDKDVEQLLMDGIRRHFPDHKFIGEEESSGEGGVNKLTNDPTWIIDPVDGTMNFVHAFPHSCISVGLKVNKVTELGLIYNPILEQRFTARRGHGAFYNGRRIHVSGQQELGKALITTEFGTTRDEAKMKVVNENFEKMAKRAHGLRALGSAALNMSMVALGAVDANYEFGIHAWDVCAGDLIVREAGGVVIDPAGGEFDIMSRRVLAAATPQLAQEISKVLTQFYPLPRDD</sequence>
<dbReference type="FunFam" id="3.40.190.80:FF:000002">
    <property type="entry name" value="Inositol-1-monophosphatase"/>
    <property type="match status" value="1"/>
</dbReference>
<comment type="cofactor">
    <cofactor evidence="2 8 9">
        <name>Mg(2+)</name>
        <dbReference type="ChEBI" id="CHEBI:18420"/>
    </cofactor>
</comment>
<evidence type="ECO:0000256" key="2">
    <source>
        <dbReference type="ARBA" id="ARBA00001946"/>
    </source>
</evidence>
<dbReference type="AlphaFoldDB" id="A0A9P9YNY2"/>
<evidence type="ECO:0000256" key="1">
    <source>
        <dbReference type="ARBA" id="ARBA00001033"/>
    </source>
</evidence>
<keyword evidence="6 9" id="KW-0378">Hydrolase</keyword>